<dbReference type="Gene3D" id="3.30.9.10">
    <property type="entry name" value="D-Amino Acid Oxidase, subunit A, domain 2"/>
    <property type="match status" value="1"/>
</dbReference>
<gene>
    <name evidence="3" type="ORF">AB1207_20405</name>
</gene>
<name>A0ABV3PBZ6_9ACTN</name>
<evidence type="ECO:0000259" key="2">
    <source>
        <dbReference type="Pfam" id="PF01266"/>
    </source>
</evidence>
<dbReference type="SUPFAM" id="SSF51905">
    <property type="entry name" value="FAD/NAD(P)-binding domain"/>
    <property type="match status" value="1"/>
</dbReference>
<dbReference type="RefSeq" id="WP_367640321.1">
    <property type="nucleotide sequence ID" value="NZ_JBFNQN010000015.1"/>
</dbReference>
<dbReference type="Pfam" id="PF01266">
    <property type="entry name" value="DAO"/>
    <property type="match status" value="1"/>
</dbReference>
<dbReference type="PANTHER" id="PTHR13847:SF289">
    <property type="entry name" value="GLYCINE OXIDASE"/>
    <property type="match status" value="1"/>
</dbReference>
<dbReference type="InterPro" id="IPR036188">
    <property type="entry name" value="FAD/NAD-bd_sf"/>
</dbReference>
<accession>A0ABV3PBZ6</accession>
<dbReference type="Proteomes" id="UP001555826">
    <property type="component" value="Unassembled WGS sequence"/>
</dbReference>
<evidence type="ECO:0000313" key="3">
    <source>
        <dbReference type="EMBL" id="MEW9267120.1"/>
    </source>
</evidence>
<feature type="domain" description="FAD dependent oxidoreductase" evidence="2">
    <location>
        <begin position="8"/>
        <end position="347"/>
    </location>
</feature>
<dbReference type="InterPro" id="IPR006076">
    <property type="entry name" value="FAD-dep_OxRdtase"/>
</dbReference>
<dbReference type="EC" id="1.-.-.-" evidence="3"/>
<dbReference type="PANTHER" id="PTHR13847">
    <property type="entry name" value="SARCOSINE DEHYDROGENASE-RELATED"/>
    <property type="match status" value="1"/>
</dbReference>
<keyword evidence="1 3" id="KW-0560">Oxidoreductase</keyword>
<organism evidence="3 4">
    <name type="scientific">Kineococcus endophyticus</name>
    <dbReference type="NCBI Taxonomy" id="1181883"/>
    <lineage>
        <taxon>Bacteria</taxon>
        <taxon>Bacillati</taxon>
        <taxon>Actinomycetota</taxon>
        <taxon>Actinomycetes</taxon>
        <taxon>Kineosporiales</taxon>
        <taxon>Kineosporiaceae</taxon>
        <taxon>Kineococcus</taxon>
    </lineage>
</organism>
<dbReference type="Gene3D" id="3.50.50.60">
    <property type="entry name" value="FAD/NAD(P)-binding domain"/>
    <property type="match status" value="1"/>
</dbReference>
<evidence type="ECO:0000256" key="1">
    <source>
        <dbReference type="ARBA" id="ARBA00023002"/>
    </source>
</evidence>
<protein>
    <submittedName>
        <fullName evidence="3">FAD-binding oxidoreductase</fullName>
        <ecNumber evidence="3">1.-.-.-</ecNumber>
    </submittedName>
</protein>
<sequence length="368" mass="38543">MNSPVRSVVVLGGGVLGVSTAVHLQRAGIRTALLTRGVLADGASGRSLAWLNSAGAFSDAYHRLRTVAVDRYRTMFAQDPGRDWLRFDGGVWWPGAEDQDQARDRHRAQVDVGYDSHLLTPGEVRARFPGVAAPRTALSNPGEGWVSLPHLVAHLAEEFTAAGGLLRTGTGTGSVVVEDGRARGVRTSDGQTVRADAVVVACGPQTPGVLRDLGVDLPDASPLSGLVETEPVDSPVRVVLNTPRAAVRRTPSGGFAVDHDWYVDDVEEHPDGSGDLPEAVVAELLGEAEAVLDGTPLRARTVRAGRKPVPADGEPVLGALSAVPGCLVAFTHSGATLGLLVGELLTHEITTRRPHPLAAPFGPGRFGC</sequence>
<comment type="caution">
    <text evidence="3">The sequence shown here is derived from an EMBL/GenBank/DDBJ whole genome shotgun (WGS) entry which is preliminary data.</text>
</comment>
<reference evidence="3 4" key="1">
    <citation type="submission" date="2024-07" db="EMBL/GenBank/DDBJ databases">
        <authorList>
            <person name="Thanompreechachai J."/>
            <person name="Duangmal K."/>
        </authorList>
    </citation>
    <scope>NUCLEOTIDE SEQUENCE [LARGE SCALE GENOMIC DNA]</scope>
    <source>
        <strain evidence="3 4">KCTC 19886</strain>
    </source>
</reference>
<dbReference type="GO" id="GO:0016491">
    <property type="term" value="F:oxidoreductase activity"/>
    <property type="evidence" value="ECO:0007669"/>
    <property type="project" value="UniProtKB-KW"/>
</dbReference>
<evidence type="ECO:0000313" key="4">
    <source>
        <dbReference type="Proteomes" id="UP001555826"/>
    </source>
</evidence>
<keyword evidence="4" id="KW-1185">Reference proteome</keyword>
<proteinExistence type="predicted"/>
<dbReference type="EMBL" id="JBFNQN010000015">
    <property type="protein sequence ID" value="MEW9267120.1"/>
    <property type="molecule type" value="Genomic_DNA"/>
</dbReference>